<dbReference type="EMBL" id="UINC01042606">
    <property type="protein sequence ID" value="SVB45467.1"/>
    <property type="molecule type" value="Genomic_DNA"/>
</dbReference>
<dbReference type="InterPro" id="IPR035959">
    <property type="entry name" value="RutC-like_sf"/>
</dbReference>
<protein>
    <recommendedName>
        <fullName evidence="2">RidA family protein</fullName>
    </recommendedName>
</protein>
<proteinExistence type="predicted"/>
<reference evidence="1" key="1">
    <citation type="submission" date="2018-05" db="EMBL/GenBank/DDBJ databases">
        <authorList>
            <person name="Lanie J.A."/>
            <person name="Ng W.-L."/>
            <person name="Kazmierczak K.M."/>
            <person name="Andrzejewski T.M."/>
            <person name="Davidsen T.M."/>
            <person name="Wayne K.J."/>
            <person name="Tettelin H."/>
            <person name="Glass J.I."/>
            <person name="Rusch D."/>
            <person name="Podicherti R."/>
            <person name="Tsui H.-C.T."/>
            <person name="Winkler M.E."/>
        </authorList>
    </citation>
    <scope>NUCLEOTIDE SEQUENCE</scope>
</reference>
<gene>
    <name evidence="1" type="ORF">METZ01_LOCUS198321</name>
</gene>
<sequence>MSIRRIETGERMSQTVVHGNTVYTAGQVARSAAGASV</sequence>
<feature type="non-terminal residue" evidence="1">
    <location>
        <position position="37"/>
    </location>
</feature>
<organism evidence="1">
    <name type="scientific">marine metagenome</name>
    <dbReference type="NCBI Taxonomy" id="408172"/>
    <lineage>
        <taxon>unclassified sequences</taxon>
        <taxon>metagenomes</taxon>
        <taxon>ecological metagenomes</taxon>
    </lineage>
</organism>
<accession>A0A382E6G6</accession>
<dbReference type="SUPFAM" id="SSF55298">
    <property type="entry name" value="YjgF-like"/>
    <property type="match status" value="1"/>
</dbReference>
<evidence type="ECO:0008006" key="2">
    <source>
        <dbReference type="Google" id="ProtNLM"/>
    </source>
</evidence>
<dbReference type="AlphaFoldDB" id="A0A382E6G6"/>
<name>A0A382E6G6_9ZZZZ</name>
<evidence type="ECO:0000313" key="1">
    <source>
        <dbReference type="EMBL" id="SVB45467.1"/>
    </source>
</evidence>